<dbReference type="Gene3D" id="3.20.20.80">
    <property type="entry name" value="Glycosidases"/>
    <property type="match status" value="1"/>
</dbReference>
<dbReference type="AlphaFoldDB" id="A0A0F9A983"/>
<protein>
    <recommendedName>
        <fullName evidence="3">GH26 domain-containing protein</fullName>
    </recommendedName>
</protein>
<gene>
    <name evidence="4" type="ORF">LCGC14_2940550</name>
</gene>
<sequence>MKALLFYTILCCAFLSSCSSDDEGFSAEPREVTSDLSLIDIDATDQTKALYANLWKIQFEGTLFGHHDDLLYGRHWLKESGNSDIKNVVGDYPGVYSLDFAEIMDPDSA</sequence>
<evidence type="ECO:0000259" key="3">
    <source>
        <dbReference type="PROSITE" id="PS51764"/>
    </source>
</evidence>
<name>A0A0F9A983_9ZZZZ</name>
<dbReference type="InterPro" id="IPR017853">
    <property type="entry name" value="GH"/>
</dbReference>
<dbReference type="PROSITE" id="PS51257">
    <property type="entry name" value="PROKAR_LIPOPROTEIN"/>
    <property type="match status" value="1"/>
</dbReference>
<feature type="non-terminal residue" evidence="4">
    <location>
        <position position="109"/>
    </location>
</feature>
<accession>A0A0F9A983</accession>
<evidence type="ECO:0000313" key="4">
    <source>
        <dbReference type="EMBL" id="KKK68786.1"/>
    </source>
</evidence>
<keyword evidence="2" id="KW-0326">Glycosidase</keyword>
<evidence type="ECO:0000256" key="2">
    <source>
        <dbReference type="ARBA" id="ARBA00023295"/>
    </source>
</evidence>
<dbReference type="EMBL" id="LAZR01058968">
    <property type="protein sequence ID" value="KKK68786.1"/>
    <property type="molecule type" value="Genomic_DNA"/>
</dbReference>
<reference evidence="4" key="1">
    <citation type="journal article" date="2015" name="Nature">
        <title>Complex archaea that bridge the gap between prokaryotes and eukaryotes.</title>
        <authorList>
            <person name="Spang A."/>
            <person name="Saw J.H."/>
            <person name="Jorgensen S.L."/>
            <person name="Zaremba-Niedzwiedzka K."/>
            <person name="Martijn J."/>
            <person name="Lind A.E."/>
            <person name="van Eijk R."/>
            <person name="Schleper C."/>
            <person name="Guy L."/>
            <person name="Ettema T.J."/>
        </authorList>
    </citation>
    <scope>NUCLEOTIDE SEQUENCE</scope>
</reference>
<feature type="domain" description="GH26" evidence="3">
    <location>
        <begin position="45"/>
        <end position="109"/>
    </location>
</feature>
<dbReference type="PROSITE" id="PS51764">
    <property type="entry name" value="GH26"/>
    <property type="match status" value="1"/>
</dbReference>
<comment type="caution">
    <text evidence="4">The sequence shown here is derived from an EMBL/GenBank/DDBJ whole genome shotgun (WGS) entry which is preliminary data.</text>
</comment>
<organism evidence="4">
    <name type="scientific">marine sediment metagenome</name>
    <dbReference type="NCBI Taxonomy" id="412755"/>
    <lineage>
        <taxon>unclassified sequences</taxon>
        <taxon>metagenomes</taxon>
        <taxon>ecological metagenomes</taxon>
    </lineage>
</organism>
<evidence type="ECO:0000256" key="1">
    <source>
        <dbReference type="ARBA" id="ARBA00022801"/>
    </source>
</evidence>
<dbReference type="GO" id="GO:0004553">
    <property type="term" value="F:hydrolase activity, hydrolyzing O-glycosyl compounds"/>
    <property type="evidence" value="ECO:0007669"/>
    <property type="project" value="InterPro"/>
</dbReference>
<dbReference type="InterPro" id="IPR022790">
    <property type="entry name" value="GH26_dom"/>
</dbReference>
<proteinExistence type="predicted"/>
<keyword evidence="1" id="KW-0378">Hydrolase</keyword>
<dbReference type="SUPFAM" id="SSF51445">
    <property type="entry name" value="(Trans)glycosidases"/>
    <property type="match status" value="1"/>
</dbReference>